<keyword evidence="3" id="KW-0547">Nucleotide-binding</keyword>
<proteinExistence type="predicted"/>
<evidence type="ECO:0000256" key="2">
    <source>
        <dbReference type="ARBA" id="ARBA00022679"/>
    </source>
</evidence>
<evidence type="ECO:0000313" key="9">
    <source>
        <dbReference type="Proteomes" id="UP000275267"/>
    </source>
</evidence>
<feature type="region of interest" description="Disordered" evidence="6">
    <location>
        <begin position="1"/>
        <end position="59"/>
    </location>
</feature>
<dbReference type="OrthoDB" id="693917at2759"/>
<evidence type="ECO:0000256" key="5">
    <source>
        <dbReference type="ARBA" id="ARBA00022840"/>
    </source>
</evidence>
<feature type="domain" description="Protein kinase" evidence="7">
    <location>
        <begin position="1"/>
        <end position="144"/>
    </location>
</feature>
<dbReference type="AlphaFoldDB" id="A0A3L6SBJ8"/>
<evidence type="ECO:0000256" key="6">
    <source>
        <dbReference type="SAM" id="MobiDB-lite"/>
    </source>
</evidence>
<dbReference type="InterPro" id="IPR011009">
    <property type="entry name" value="Kinase-like_dom_sf"/>
</dbReference>
<dbReference type="GO" id="GO:0004674">
    <property type="term" value="F:protein serine/threonine kinase activity"/>
    <property type="evidence" value="ECO:0007669"/>
    <property type="project" value="UniProtKB-KW"/>
</dbReference>
<keyword evidence="1" id="KW-0723">Serine/threonine-protein kinase</keyword>
<keyword evidence="4" id="KW-0418">Kinase</keyword>
<sequence>MGLCHGKSVAVQEPAEEEDSQVAAGAAPPTAGRDDGVASPVKVPATPKQPAKTLDGGGKFSEEDAKVVIHQILSVASFCHLQGIVHRDPKPEDENSALKVIDFGLSDFVKPDERLNDTVGSAYCVAPEVLHRSTALRQICGALE</sequence>
<comment type="caution">
    <text evidence="8">The sequence shown here is derived from an EMBL/GenBank/DDBJ whole genome shotgun (WGS) entry which is preliminary data.</text>
</comment>
<evidence type="ECO:0000313" key="8">
    <source>
        <dbReference type="EMBL" id="RLN18390.1"/>
    </source>
</evidence>
<evidence type="ECO:0000259" key="7">
    <source>
        <dbReference type="PROSITE" id="PS50011"/>
    </source>
</evidence>
<keyword evidence="2" id="KW-0808">Transferase</keyword>
<evidence type="ECO:0000256" key="1">
    <source>
        <dbReference type="ARBA" id="ARBA00022527"/>
    </source>
</evidence>
<evidence type="ECO:0000256" key="4">
    <source>
        <dbReference type="ARBA" id="ARBA00022777"/>
    </source>
</evidence>
<keyword evidence="5" id="KW-0067">ATP-binding</keyword>
<accession>A0A3L6SBJ8</accession>
<dbReference type="SUPFAM" id="SSF56112">
    <property type="entry name" value="Protein kinase-like (PK-like)"/>
    <property type="match status" value="1"/>
</dbReference>
<name>A0A3L6SBJ8_PANMI</name>
<organism evidence="8 9">
    <name type="scientific">Panicum miliaceum</name>
    <name type="common">Proso millet</name>
    <name type="synonym">Broomcorn millet</name>
    <dbReference type="NCBI Taxonomy" id="4540"/>
    <lineage>
        <taxon>Eukaryota</taxon>
        <taxon>Viridiplantae</taxon>
        <taxon>Streptophyta</taxon>
        <taxon>Embryophyta</taxon>
        <taxon>Tracheophyta</taxon>
        <taxon>Spermatophyta</taxon>
        <taxon>Magnoliopsida</taxon>
        <taxon>Liliopsida</taxon>
        <taxon>Poales</taxon>
        <taxon>Poaceae</taxon>
        <taxon>PACMAD clade</taxon>
        <taxon>Panicoideae</taxon>
        <taxon>Panicodae</taxon>
        <taxon>Paniceae</taxon>
        <taxon>Panicinae</taxon>
        <taxon>Panicum</taxon>
        <taxon>Panicum sect. Panicum</taxon>
    </lineage>
</organism>
<dbReference type="InterPro" id="IPR050205">
    <property type="entry name" value="CDPK_Ser/Thr_kinases"/>
</dbReference>
<dbReference type="STRING" id="4540.A0A3L6SBJ8"/>
<gene>
    <name evidence="8" type="ORF">C2845_PM02G25220</name>
</gene>
<dbReference type="Gene3D" id="1.10.510.10">
    <property type="entry name" value="Transferase(Phosphotransferase) domain 1"/>
    <property type="match status" value="1"/>
</dbReference>
<dbReference type="PROSITE" id="PS50011">
    <property type="entry name" value="PROTEIN_KINASE_DOM"/>
    <property type="match status" value="1"/>
</dbReference>
<evidence type="ECO:0000256" key="3">
    <source>
        <dbReference type="ARBA" id="ARBA00022741"/>
    </source>
</evidence>
<dbReference type="InterPro" id="IPR000719">
    <property type="entry name" value="Prot_kinase_dom"/>
</dbReference>
<dbReference type="GO" id="GO:0005524">
    <property type="term" value="F:ATP binding"/>
    <property type="evidence" value="ECO:0007669"/>
    <property type="project" value="UniProtKB-KW"/>
</dbReference>
<dbReference type="PANTHER" id="PTHR24349">
    <property type="entry name" value="SERINE/THREONINE-PROTEIN KINASE"/>
    <property type="match status" value="1"/>
</dbReference>
<keyword evidence="9" id="KW-1185">Reference proteome</keyword>
<dbReference type="EMBL" id="PQIB02000005">
    <property type="protein sequence ID" value="RLN18390.1"/>
    <property type="molecule type" value="Genomic_DNA"/>
</dbReference>
<protein>
    <recommendedName>
        <fullName evidence="7">Protein kinase domain-containing protein</fullName>
    </recommendedName>
</protein>
<reference evidence="9" key="1">
    <citation type="journal article" date="2019" name="Nat. Commun.">
        <title>The genome of broomcorn millet.</title>
        <authorList>
            <person name="Zou C."/>
            <person name="Miki D."/>
            <person name="Li D."/>
            <person name="Tang Q."/>
            <person name="Xiao L."/>
            <person name="Rajput S."/>
            <person name="Deng P."/>
            <person name="Jia W."/>
            <person name="Huang R."/>
            <person name="Zhang M."/>
            <person name="Sun Y."/>
            <person name="Hu J."/>
            <person name="Fu X."/>
            <person name="Schnable P.S."/>
            <person name="Li F."/>
            <person name="Zhang H."/>
            <person name="Feng B."/>
            <person name="Zhu X."/>
            <person name="Liu R."/>
            <person name="Schnable J.C."/>
            <person name="Zhu J.-K."/>
            <person name="Zhang H."/>
        </authorList>
    </citation>
    <scope>NUCLEOTIDE SEQUENCE [LARGE SCALE GENOMIC DNA]</scope>
</reference>
<dbReference type="Proteomes" id="UP000275267">
    <property type="component" value="Unassembled WGS sequence"/>
</dbReference>
<dbReference type="Pfam" id="PF00069">
    <property type="entry name" value="Pkinase"/>
    <property type="match status" value="1"/>
</dbReference>